<dbReference type="RefSeq" id="WP_141928374.1">
    <property type="nucleotide sequence ID" value="NZ_BAABCI010000003.1"/>
</dbReference>
<dbReference type="PROSITE" id="PS51257">
    <property type="entry name" value="PROKAR_LIPOPROTEIN"/>
    <property type="match status" value="1"/>
</dbReference>
<evidence type="ECO:0008006" key="4">
    <source>
        <dbReference type="Google" id="ProtNLM"/>
    </source>
</evidence>
<protein>
    <recommendedName>
        <fullName evidence="4">Lipoprotein</fullName>
    </recommendedName>
</protein>
<gene>
    <name evidence="2" type="ORF">FB459_2045</name>
</gene>
<dbReference type="Proteomes" id="UP000320806">
    <property type="component" value="Unassembled WGS sequence"/>
</dbReference>
<evidence type="ECO:0000313" key="3">
    <source>
        <dbReference type="Proteomes" id="UP000320806"/>
    </source>
</evidence>
<comment type="caution">
    <text evidence="2">The sequence shown here is derived from an EMBL/GenBank/DDBJ whole genome shotgun (WGS) entry which is preliminary data.</text>
</comment>
<evidence type="ECO:0000313" key="2">
    <source>
        <dbReference type="EMBL" id="TQJ14577.1"/>
    </source>
</evidence>
<accession>A0A542EGW4</accession>
<sequence length="156" mass="16179">MTRPTRRTITKLTAALSAPLLTGLLVGCSGDSGGDYDTAVLSSVTDQKSADQFCVNAMHAGNADDIRSVYAKLRGQDLEGEPKLAAESGFSQDSVECDITGSEKHFLVSFSSGRDAGPADGATATKNGVTVSADMNSMGPDVQSALDDFAKNVRAQ</sequence>
<dbReference type="EMBL" id="VFMO01000001">
    <property type="protein sequence ID" value="TQJ14577.1"/>
    <property type="molecule type" value="Genomic_DNA"/>
</dbReference>
<feature type="chain" id="PRO_5038875099" description="Lipoprotein" evidence="1">
    <location>
        <begin position="23"/>
        <end position="156"/>
    </location>
</feature>
<organism evidence="2 3">
    <name type="scientific">Yimella lutea</name>
    <dbReference type="NCBI Taxonomy" id="587872"/>
    <lineage>
        <taxon>Bacteria</taxon>
        <taxon>Bacillati</taxon>
        <taxon>Actinomycetota</taxon>
        <taxon>Actinomycetes</taxon>
        <taxon>Micrococcales</taxon>
        <taxon>Dermacoccaceae</taxon>
        <taxon>Yimella</taxon>
    </lineage>
</organism>
<dbReference type="AlphaFoldDB" id="A0A542EGW4"/>
<keyword evidence="3" id="KW-1185">Reference proteome</keyword>
<name>A0A542EGW4_9MICO</name>
<proteinExistence type="predicted"/>
<feature type="signal peptide" evidence="1">
    <location>
        <begin position="1"/>
        <end position="22"/>
    </location>
</feature>
<evidence type="ECO:0000256" key="1">
    <source>
        <dbReference type="SAM" id="SignalP"/>
    </source>
</evidence>
<keyword evidence="1" id="KW-0732">Signal</keyword>
<reference evidence="2 3" key="1">
    <citation type="submission" date="2019-06" db="EMBL/GenBank/DDBJ databases">
        <title>Sequencing the genomes of 1000 actinobacteria strains.</title>
        <authorList>
            <person name="Klenk H.-P."/>
        </authorList>
    </citation>
    <scope>NUCLEOTIDE SEQUENCE [LARGE SCALE GENOMIC DNA]</scope>
    <source>
        <strain evidence="2 3">DSM 19828</strain>
    </source>
</reference>